<dbReference type="Proteomes" id="UP000789920">
    <property type="component" value="Unassembled WGS sequence"/>
</dbReference>
<keyword evidence="2" id="KW-1185">Reference proteome</keyword>
<feature type="non-terminal residue" evidence="1">
    <location>
        <position position="1"/>
    </location>
</feature>
<evidence type="ECO:0000313" key="2">
    <source>
        <dbReference type="Proteomes" id="UP000789920"/>
    </source>
</evidence>
<organism evidence="1 2">
    <name type="scientific">Racocetra persica</name>
    <dbReference type="NCBI Taxonomy" id="160502"/>
    <lineage>
        <taxon>Eukaryota</taxon>
        <taxon>Fungi</taxon>
        <taxon>Fungi incertae sedis</taxon>
        <taxon>Mucoromycota</taxon>
        <taxon>Glomeromycotina</taxon>
        <taxon>Glomeromycetes</taxon>
        <taxon>Diversisporales</taxon>
        <taxon>Gigasporaceae</taxon>
        <taxon>Racocetra</taxon>
    </lineage>
</organism>
<evidence type="ECO:0000313" key="1">
    <source>
        <dbReference type="EMBL" id="CAG8843018.1"/>
    </source>
</evidence>
<name>A0ACA9SL40_9GLOM</name>
<proteinExistence type="predicted"/>
<gene>
    <name evidence="1" type="ORF">RPERSI_LOCUS32576</name>
</gene>
<feature type="non-terminal residue" evidence="1">
    <location>
        <position position="111"/>
    </location>
</feature>
<sequence length="111" mass="13318">GTRILGTQENPKLYDLVLFWYKDPRNLKELLTEFKIENREFENWIDIIPVVTDGGSLLPTDKILENIIDKDWFTEQKRQVDYELSEELKPYLKRERFNQISELTIDEGKKL</sequence>
<protein>
    <submittedName>
        <fullName evidence="1">33787_t:CDS:1</fullName>
    </submittedName>
</protein>
<accession>A0ACA9SL40</accession>
<dbReference type="EMBL" id="CAJVQC010136585">
    <property type="protein sequence ID" value="CAG8843018.1"/>
    <property type="molecule type" value="Genomic_DNA"/>
</dbReference>
<reference evidence="1" key="1">
    <citation type="submission" date="2021-06" db="EMBL/GenBank/DDBJ databases">
        <authorList>
            <person name="Kallberg Y."/>
            <person name="Tangrot J."/>
            <person name="Rosling A."/>
        </authorList>
    </citation>
    <scope>NUCLEOTIDE SEQUENCE</scope>
    <source>
        <strain evidence="1">MA461A</strain>
    </source>
</reference>
<comment type="caution">
    <text evidence="1">The sequence shown here is derived from an EMBL/GenBank/DDBJ whole genome shotgun (WGS) entry which is preliminary data.</text>
</comment>